<keyword evidence="3" id="KW-1185">Reference proteome</keyword>
<evidence type="ECO:0000313" key="2">
    <source>
        <dbReference type="EMBL" id="GMR44771.1"/>
    </source>
</evidence>
<organism evidence="2 3">
    <name type="scientific">Pristionchus mayeri</name>
    <dbReference type="NCBI Taxonomy" id="1317129"/>
    <lineage>
        <taxon>Eukaryota</taxon>
        <taxon>Metazoa</taxon>
        <taxon>Ecdysozoa</taxon>
        <taxon>Nematoda</taxon>
        <taxon>Chromadorea</taxon>
        <taxon>Rhabditida</taxon>
        <taxon>Rhabditina</taxon>
        <taxon>Diplogasteromorpha</taxon>
        <taxon>Diplogasteroidea</taxon>
        <taxon>Neodiplogasteridae</taxon>
        <taxon>Pristionchus</taxon>
    </lineage>
</organism>
<feature type="transmembrane region" description="Helical" evidence="1">
    <location>
        <begin position="91"/>
        <end position="111"/>
    </location>
</feature>
<accession>A0AAN5CI12</accession>
<evidence type="ECO:0000256" key="1">
    <source>
        <dbReference type="SAM" id="Phobius"/>
    </source>
</evidence>
<dbReference type="Proteomes" id="UP001328107">
    <property type="component" value="Unassembled WGS sequence"/>
</dbReference>
<dbReference type="AlphaFoldDB" id="A0AAN5CI12"/>
<feature type="transmembrane region" description="Helical" evidence="1">
    <location>
        <begin position="49"/>
        <end position="71"/>
    </location>
</feature>
<reference evidence="3" key="1">
    <citation type="submission" date="2022-10" db="EMBL/GenBank/DDBJ databases">
        <title>Genome assembly of Pristionchus species.</title>
        <authorList>
            <person name="Yoshida K."/>
            <person name="Sommer R.J."/>
        </authorList>
    </citation>
    <scope>NUCLEOTIDE SEQUENCE [LARGE SCALE GENOMIC DNA]</scope>
    <source>
        <strain evidence="3">RS5460</strain>
    </source>
</reference>
<keyword evidence="1" id="KW-0812">Transmembrane</keyword>
<evidence type="ECO:0000313" key="3">
    <source>
        <dbReference type="Proteomes" id="UP001328107"/>
    </source>
</evidence>
<dbReference type="EMBL" id="BTRK01000004">
    <property type="protein sequence ID" value="GMR44771.1"/>
    <property type="molecule type" value="Genomic_DNA"/>
</dbReference>
<evidence type="ECO:0008006" key="4">
    <source>
        <dbReference type="Google" id="ProtNLM"/>
    </source>
</evidence>
<feature type="transmembrane region" description="Helical" evidence="1">
    <location>
        <begin position="132"/>
        <end position="149"/>
    </location>
</feature>
<gene>
    <name evidence="2" type="ORF">PMAYCL1PPCAC_14966</name>
</gene>
<dbReference type="PANTHER" id="PTHR47521">
    <property type="entry name" value="SERPENTINE RECEPTOR, CLASS E (EPSILON)-RELATED"/>
    <property type="match status" value="1"/>
</dbReference>
<comment type="caution">
    <text evidence="2">The sequence shown here is derived from an EMBL/GenBank/DDBJ whole genome shotgun (WGS) entry which is preliminary data.</text>
</comment>
<proteinExistence type="predicted"/>
<dbReference type="PANTHER" id="PTHR47521:SF18">
    <property type="entry name" value="G PROTEIN-COUPLED RECEPTOR-RELATED"/>
    <property type="match status" value="1"/>
</dbReference>
<name>A0AAN5CI12_9BILA</name>
<dbReference type="InterPro" id="IPR052860">
    <property type="entry name" value="NRL-GPCR1"/>
</dbReference>
<keyword evidence="1" id="KW-0472">Membrane</keyword>
<protein>
    <recommendedName>
        <fullName evidence="4">G protein-coupled receptor</fullName>
    </recommendedName>
</protein>
<keyword evidence="1" id="KW-1133">Transmembrane helix</keyword>
<feature type="transmembrane region" description="Helical" evidence="1">
    <location>
        <begin position="15"/>
        <end position="37"/>
    </location>
</feature>
<sequence>MSDSPCFTLFNEYPILQLTTIGTNGLGFLPIVCFLYIAQIAPLHTNCRFLLCVWALSFGVIYSINFVISIIDISSDTGHMPLNMFEPHLRLIMYRFHITTSTFCSMCEIALSLERIIAIIRPRRYHFSNTSWSILLPLTTGLTVFGYFVDYCIHNG</sequence>